<dbReference type="Pfam" id="PF00303">
    <property type="entry name" value="Thymidylat_synt"/>
    <property type="match status" value="1"/>
</dbReference>
<dbReference type="NCBIfam" id="NF002497">
    <property type="entry name" value="PRK01827.1-3"/>
    <property type="match status" value="1"/>
</dbReference>
<feature type="domain" description="Thymidylate synthase/dCMP hydroxymethylase" evidence="5">
    <location>
        <begin position="3"/>
        <end position="289"/>
    </location>
</feature>
<feature type="binding site" evidence="4">
    <location>
        <position position="288"/>
    </location>
    <ligand>
        <name>(6R)-5,10-methylene-5,6,7,8-tetrahydrofolate</name>
        <dbReference type="ChEBI" id="CHEBI:15636"/>
    </ligand>
</feature>
<dbReference type="EMBL" id="NIDE01000001">
    <property type="protein sequence ID" value="OWK47090.1"/>
    <property type="molecule type" value="Genomic_DNA"/>
</dbReference>
<comment type="caution">
    <text evidence="4">Lacks conserved residue(s) required for the propagation of feature annotation.</text>
</comment>
<reference evidence="7" key="1">
    <citation type="submission" date="2017-06" db="EMBL/GenBank/DDBJ databases">
        <title>Genome analysis of Fimbriiglobus ruber SP5, the first member of the order Planctomycetales with confirmed chitinolytic capability.</title>
        <authorList>
            <person name="Ravin N.V."/>
            <person name="Rakitin A.L."/>
            <person name="Ivanova A.A."/>
            <person name="Beletsky A.V."/>
            <person name="Kulichevskaya I.S."/>
            <person name="Mardanov A.V."/>
            <person name="Dedysh S.N."/>
        </authorList>
    </citation>
    <scope>NUCLEOTIDE SEQUENCE [LARGE SCALE GENOMIC DNA]</scope>
    <source>
        <strain evidence="7">SP5</strain>
    </source>
</reference>
<dbReference type="HAMAP" id="MF_00008">
    <property type="entry name" value="Thymidy_synth_bact"/>
    <property type="match status" value="1"/>
</dbReference>
<name>A0A225E004_9BACT</name>
<dbReference type="GO" id="GO:0006235">
    <property type="term" value="P:dTTP biosynthetic process"/>
    <property type="evidence" value="ECO:0007669"/>
    <property type="project" value="UniProtKB-UniRule"/>
</dbReference>
<comment type="subcellular location">
    <subcellularLocation>
        <location evidence="4">Cytoplasm</location>
    </subcellularLocation>
</comment>
<dbReference type="RefSeq" id="WP_088252234.1">
    <property type="nucleotide sequence ID" value="NZ_NIDE01000001.1"/>
</dbReference>
<dbReference type="OrthoDB" id="9774633at2"/>
<comment type="subunit">
    <text evidence="4">Homodimer.</text>
</comment>
<evidence type="ECO:0000256" key="2">
    <source>
        <dbReference type="ARBA" id="ARBA00022603"/>
    </source>
</evidence>
<dbReference type="SUPFAM" id="SSF55831">
    <property type="entry name" value="Thymidylate synthase/dCMP hydroxymethylase"/>
    <property type="match status" value="1"/>
</dbReference>
<dbReference type="CDD" id="cd00351">
    <property type="entry name" value="TS_Pyrimidine_HMase"/>
    <property type="match status" value="1"/>
</dbReference>
<comment type="similarity">
    <text evidence="4">Belongs to the thymidylate synthase family. Bacterial-type ThyA subfamily.</text>
</comment>
<dbReference type="PANTHER" id="PTHR11548:SF9">
    <property type="entry name" value="THYMIDYLATE SYNTHASE"/>
    <property type="match status" value="1"/>
</dbReference>
<dbReference type="UniPathway" id="UPA00575"/>
<dbReference type="InterPro" id="IPR000398">
    <property type="entry name" value="Thymidylate_synthase"/>
</dbReference>
<keyword evidence="3 4" id="KW-0808">Transferase</keyword>
<keyword evidence="4" id="KW-0545">Nucleotide biosynthesis</keyword>
<comment type="caution">
    <text evidence="6">The sequence shown here is derived from an EMBL/GenBank/DDBJ whole genome shotgun (WGS) entry which is preliminary data.</text>
</comment>
<feature type="binding site" evidence="4">
    <location>
        <begin position="145"/>
        <end position="146"/>
    </location>
    <ligand>
        <name>dUMP</name>
        <dbReference type="ChEBI" id="CHEBI:246422"/>
        <note>ligand shared between dimeric partners</note>
    </ligand>
</feature>
<dbReference type="PRINTS" id="PR00108">
    <property type="entry name" value="THYMDSNTHASE"/>
</dbReference>
<dbReference type="Proteomes" id="UP000214646">
    <property type="component" value="Unassembled WGS sequence"/>
</dbReference>
<keyword evidence="2 4" id="KW-0489">Methyltransferase</keyword>
<comment type="function">
    <text evidence="4">Catalyzes the reductive methylation of 2'-deoxyuridine-5'-monophosphate (dUMP) to 2'-deoxythymidine-5'-monophosphate (dTMP) while utilizing 5,10-methylenetetrahydrofolate (mTHF) as the methyl donor and reductant in the reaction, yielding dihydrofolate (DHF) as a by-product. This enzymatic reaction provides an intracellular de novo source of dTMP, an essential precursor for DNA biosynthesis.</text>
</comment>
<dbReference type="InterPro" id="IPR045097">
    <property type="entry name" value="Thymidate_synth/dCMP_Mease"/>
</dbReference>
<feature type="binding site" description="in other chain" evidence="4">
    <location>
        <begin position="186"/>
        <end position="189"/>
    </location>
    <ligand>
        <name>dUMP</name>
        <dbReference type="ChEBI" id="CHEBI:246422"/>
        <note>ligand shared between dimeric partners</note>
    </ligand>
</feature>
<dbReference type="EC" id="2.1.1.45" evidence="1 4"/>
<feature type="binding site" description="in other chain" evidence="4">
    <location>
        <begin position="227"/>
        <end position="229"/>
    </location>
    <ligand>
        <name>dUMP</name>
        <dbReference type="ChEBI" id="CHEBI:246422"/>
        <note>ligand shared between dimeric partners</note>
    </ligand>
</feature>
<keyword evidence="7" id="KW-1185">Reference proteome</keyword>
<gene>
    <name evidence="4" type="primary">thyA</name>
    <name evidence="6" type="ORF">FRUB_00789</name>
</gene>
<comment type="catalytic activity">
    <reaction evidence="4">
        <text>dUMP + (6R)-5,10-methylene-5,6,7,8-tetrahydrofolate = 7,8-dihydrofolate + dTMP</text>
        <dbReference type="Rhea" id="RHEA:12104"/>
        <dbReference type="ChEBI" id="CHEBI:15636"/>
        <dbReference type="ChEBI" id="CHEBI:57451"/>
        <dbReference type="ChEBI" id="CHEBI:63528"/>
        <dbReference type="ChEBI" id="CHEBI:246422"/>
        <dbReference type="EC" id="2.1.1.45"/>
    </reaction>
</comment>
<evidence type="ECO:0000256" key="1">
    <source>
        <dbReference type="ARBA" id="ARBA00011947"/>
    </source>
</evidence>
<evidence type="ECO:0000256" key="3">
    <source>
        <dbReference type="ARBA" id="ARBA00022679"/>
    </source>
</evidence>
<dbReference type="Gene3D" id="3.30.572.10">
    <property type="entry name" value="Thymidylate synthase/dCMP hydroxymethylase domain"/>
    <property type="match status" value="1"/>
</dbReference>
<evidence type="ECO:0000313" key="6">
    <source>
        <dbReference type="EMBL" id="OWK47090.1"/>
    </source>
</evidence>
<feature type="active site" description="Nucleophile" evidence="4">
    <location>
        <position position="166"/>
    </location>
</feature>
<keyword evidence="4" id="KW-0963">Cytoplasm</keyword>
<sequence length="289" mass="32257">MDAYHAQLRQILDHGDWKDQRAVLQSTGTRPRIKSLFGMQARYDLRAGFPLVTTKRVPFRAVAVELLWFLSGSTNNNELTAQGVTIWNEWADPATGELGPIYGQQWRNWQTADPSANGIRTIDQIAKLVNDIRAVVANPQHHAARRLIVSAWNPADVERLRGPSACHTLAQFNVTAGRLSCQMYQRSADMFLGVPFNIASYALLTHLVGQVTGLGVGDFVHSIGDAHIYENHIPQVEEQLTRAHRPRPKLVLDPAITSLDVEQVKLIRAEQIRVEGYEPHPALRGEVAV</sequence>
<feature type="binding site" evidence="4">
    <location>
        <position position="189"/>
    </location>
    <ligand>
        <name>(6R)-5,10-methylene-5,6,7,8-tetrahydrofolate</name>
        <dbReference type="ChEBI" id="CHEBI:15636"/>
    </ligand>
</feature>
<dbReference type="InterPro" id="IPR023451">
    <property type="entry name" value="Thymidate_synth/dCMP_Mease_dom"/>
</dbReference>
<evidence type="ECO:0000313" key="7">
    <source>
        <dbReference type="Proteomes" id="UP000214646"/>
    </source>
</evidence>
<dbReference type="GO" id="GO:0005829">
    <property type="term" value="C:cytosol"/>
    <property type="evidence" value="ECO:0007669"/>
    <property type="project" value="TreeGrafter"/>
</dbReference>
<comment type="pathway">
    <text evidence="4">Pyrimidine metabolism; dTTP biosynthesis.</text>
</comment>
<evidence type="ECO:0000256" key="4">
    <source>
        <dbReference type="HAMAP-Rule" id="MF_00008"/>
    </source>
</evidence>
<evidence type="ECO:0000259" key="5">
    <source>
        <dbReference type="Pfam" id="PF00303"/>
    </source>
</evidence>
<accession>A0A225E004</accession>
<organism evidence="6 7">
    <name type="scientific">Fimbriiglobus ruber</name>
    <dbReference type="NCBI Taxonomy" id="1908690"/>
    <lineage>
        <taxon>Bacteria</taxon>
        <taxon>Pseudomonadati</taxon>
        <taxon>Planctomycetota</taxon>
        <taxon>Planctomycetia</taxon>
        <taxon>Gemmatales</taxon>
        <taxon>Gemmataceae</taxon>
        <taxon>Fimbriiglobus</taxon>
    </lineage>
</organism>
<dbReference type="AlphaFoldDB" id="A0A225E004"/>
<dbReference type="GO" id="GO:0006231">
    <property type="term" value="P:dTMP biosynthetic process"/>
    <property type="evidence" value="ECO:0007669"/>
    <property type="project" value="UniProtKB-UniRule"/>
</dbReference>
<proteinExistence type="inferred from homology"/>
<dbReference type="PANTHER" id="PTHR11548">
    <property type="entry name" value="THYMIDYLATE SYNTHASE 1"/>
    <property type="match status" value="1"/>
</dbReference>
<dbReference type="NCBIfam" id="TIGR03284">
    <property type="entry name" value="thym_sym"/>
    <property type="match status" value="1"/>
</dbReference>
<feature type="binding site" description="in other chain" evidence="4">
    <location>
        <position position="197"/>
    </location>
    <ligand>
        <name>dUMP</name>
        <dbReference type="ChEBI" id="CHEBI:246422"/>
        <note>ligand shared between dimeric partners</note>
    </ligand>
</feature>
<dbReference type="GO" id="GO:0004799">
    <property type="term" value="F:thymidylate synthase activity"/>
    <property type="evidence" value="ECO:0007669"/>
    <property type="project" value="UniProtKB-UniRule"/>
</dbReference>
<dbReference type="GO" id="GO:0032259">
    <property type="term" value="P:methylation"/>
    <property type="evidence" value="ECO:0007669"/>
    <property type="project" value="UniProtKB-KW"/>
</dbReference>
<dbReference type="InterPro" id="IPR036926">
    <property type="entry name" value="Thymidate_synth/dCMP_Mease_sf"/>
</dbReference>
<protein>
    <recommendedName>
        <fullName evidence="1 4">Thymidylate synthase</fullName>
        <shortName evidence="4">TS</shortName>
        <shortName evidence="4">TSase</shortName>
        <ecNumber evidence="1 4">2.1.1.45</ecNumber>
    </recommendedName>
</protein>